<evidence type="ECO:0000256" key="8">
    <source>
        <dbReference type="ARBA" id="ARBA00023053"/>
    </source>
</evidence>
<dbReference type="GO" id="GO:0015179">
    <property type="term" value="F:L-amino acid transmembrane transporter activity"/>
    <property type="evidence" value="ECO:0007669"/>
    <property type="project" value="TreeGrafter"/>
</dbReference>
<feature type="transmembrane region" description="Helical" evidence="15">
    <location>
        <begin position="12"/>
        <end position="33"/>
    </location>
</feature>
<organism evidence="16 17">
    <name type="scientific">Zootermopsis nevadensis</name>
    <name type="common">Dampwood termite</name>
    <dbReference type="NCBI Taxonomy" id="136037"/>
    <lineage>
        <taxon>Eukaryota</taxon>
        <taxon>Metazoa</taxon>
        <taxon>Ecdysozoa</taxon>
        <taxon>Arthropoda</taxon>
        <taxon>Hexapoda</taxon>
        <taxon>Insecta</taxon>
        <taxon>Pterygota</taxon>
        <taxon>Neoptera</taxon>
        <taxon>Polyneoptera</taxon>
        <taxon>Dictyoptera</taxon>
        <taxon>Blattodea</taxon>
        <taxon>Blattoidea</taxon>
        <taxon>Termitoidae</taxon>
        <taxon>Termopsidae</taxon>
        <taxon>Zootermopsis</taxon>
    </lineage>
</organism>
<comment type="subcellular location">
    <subcellularLocation>
        <location evidence="1">Membrane</location>
        <topology evidence="1">Multi-pass membrane protein</topology>
    </subcellularLocation>
</comment>
<keyword evidence="5" id="KW-0769">Symport</keyword>
<proteinExistence type="inferred from homology"/>
<dbReference type="PROSITE" id="PS50267">
    <property type="entry name" value="NA_NEUROTRAN_SYMP_3"/>
    <property type="match status" value="1"/>
</dbReference>
<feature type="transmembrane region" description="Helical" evidence="15">
    <location>
        <begin position="77"/>
        <end position="98"/>
    </location>
</feature>
<evidence type="ECO:0000256" key="3">
    <source>
        <dbReference type="ARBA" id="ARBA00022448"/>
    </source>
</evidence>
<evidence type="ECO:0000256" key="15">
    <source>
        <dbReference type="SAM" id="Phobius"/>
    </source>
</evidence>
<dbReference type="SUPFAM" id="SSF161070">
    <property type="entry name" value="SNF-like"/>
    <property type="match status" value="1"/>
</dbReference>
<keyword evidence="3" id="KW-0813">Transport</keyword>
<dbReference type="GO" id="GO:0005283">
    <property type="term" value="F:amino acid:sodium symporter activity"/>
    <property type="evidence" value="ECO:0007669"/>
    <property type="project" value="TreeGrafter"/>
</dbReference>
<dbReference type="Pfam" id="PF00209">
    <property type="entry name" value="SNF"/>
    <property type="match status" value="1"/>
</dbReference>
<dbReference type="EMBL" id="KK853763">
    <property type="protein sequence ID" value="KDQ84859.1"/>
    <property type="molecule type" value="Genomic_DNA"/>
</dbReference>
<evidence type="ECO:0000256" key="10">
    <source>
        <dbReference type="ARBA" id="ARBA00023136"/>
    </source>
</evidence>
<evidence type="ECO:0000256" key="14">
    <source>
        <dbReference type="ARBA" id="ARBA00040215"/>
    </source>
</evidence>
<comment type="function">
    <text evidence="13">Unusual broad substrate spectrum amino acid:sodium cotransporter that promotes absorption of the D isomers of essential amino acids. Neutral amino acids are the preferred substrates, especially methionine and phenylalanine.</text>
</comment>
<evidence type="ECO:0000256" key="13">
    <source>
        <dbReference type="ARBA" id="ARBA00037785"/>
    </source>
</evidence>
<keyword evidence="11" id="KW-0325">Glycoprotein</keyword>
<evidence type="ECO:0000256" key="11">
    <source>
        <dbReference type="ARBA" id="ARBA00023180"/>
    </source>
</evidence>
<dbReference type="InterPro" id="IPR037272">
    <property type="entry name" value="SNS_sf"/>
</dbReference>
<dbReference type="AlphaFoldDB" id="A0A067QPL8"/>
<keyword evidence="9" id="KW-0406">Ion transport</keyword>
<evidence type="ECO:0000256" key="4">
    <source>
        <dbReference type="ARBA" id="ARBA00022692"/>
    </source>
</evidence>
<dbReference type="InterPro" id="IPR000175">
    <property type="entry name" value="Na/ntran_symport"/>
</dbReference>
<protein>
    <recommendedName>
        <fullName evidence="14">Sodium-dependent nutrient amino acid transporter 1</fullName>
    </recommendedName>
</protein>
<dbReference type="PANTHER" id="PTHR11616:SF321">
    <property type="entry name" value="SODIUM-DEPENDENT NUTRIENT AMINO ACID TRANSPORTER 1-RELATED"/>
    <property type="match status" value="1"/>
</dbReference>
<feature type="non-terminal residue" evidence="16">
    <location>
        <position position="1"/>
    </location>
</feature>
<keyword evidence="6" id="KW-0029">Amino-acid transport</keyword>
<evidence type="ECO:0000256" key="6">
    <source>
        <dbReference type="ARBA" id="ARBA00022970"/>
    </source>
</evidence>
<gene>
    <name evidence="16" type="ORF">L798_06857</name>
</gene>
<keyword evidence="10 15" id="KW-0472">Membrane</keyword>
<keyword evidence="17" id="KW-1185">Reference proteome</keyword>
<dbReference type="InParanoid" id="A0A067QPL8"/>
<evidence type="ECO:0000313" key="16">
    <source>
        <dbReference type="EMBL" id="KDQ84859.1"/>
    </source>
</evidence>
<evidence type="ECO:0000256" key="2">
    <source>
        <dbReference type="ARBA" id="ARBA00006459"/>
    </source>
</evidence>
<keyword evidence="8" id="KW-0915">Sodium</keyword>
<dbReference type="eggNOG" id="KOG3660">
    <property type="taxonomic scope" value="Eukaryota"/>
</dbReference>
<evidence type="ECO:0000313" key="17">
    <source>
        <dbReference type="Proteomes" id="UP000027135"/>
    </source>
</evidence>
<comment type="similarity">
    <text evidence="2">Belongs to the sodium:neurotransmitter symporter (SNF) (TC 2.A.22) family.</text>
</comment>
<evidence type="ECO:0000256" key="1">
    <source>
        <dbReference type="ARBA" id="ARBA00004141"/>
    </source>
</evidence>
<feature type="transmembrane region" description="Helical" evidence="15">
    <location>
        <begin position="118"/>
        <end position="140"/>
    </location>
</feature>
<keyword evidence="4 15" id="KW-0812">Transmembrane</keyword>
<dbReference type="PANTHER" id="PTHR11616">
    <property type="entry name" value="SODIUM/CHLORIDE DEPENDENT TRANSPORTER"/>
    <property type="match status" value="1"/>
</dbReference>
<evidence type="ECO:0000256" key="12">
    <source>
        <dbReference type="ARBA" id="ARBA00023201"/>
    </source>
</evidence>
<evidence type="ECO:0000256" key="5">
    <source>
        <dbReference type="ARBA" id="ARBA00022847"/>
    </source>
</evidence>
<name>A0A067QPL8_ZOONE</name>
<accession>A0A067QPL8</accession>
<dbReference type="GO" id="GO:0089718">
    <property type="term" value="P:amino acid import across plasma membrane"/>
    <property type="evidence" value="ECO:0007669"/>
    <property type="project" value="TreeGrafter"/>
</dbReference>
<sequence length="256" mass="29142">GGNYVLTLMDVYGGGIAVLFIAIAECISLLWIYEPIKTKYEVNPPGIELALQIMVCFSGLRNVCDDVQFMLGKKPNVYWRITWSFFAPVILSVIFIMSLVKFKPLGDDSYDYPDWADAVGFCLGCLSIAQIPICAIFSIFQQKGSSLKNKFLLSTKPTQDWGPSDLDLRESWLEFKRKSHPTLLLNSIEHVNSTTHTVAVPDEETFRCRVVSLKETSSLKLGARNGFMFLSNYYPVLNFEILFNFDIFEKRIEKRT</sequence>
<keyword evidence="12" id="KW-0739">Sodium transport</keyword>
<dbReference type="GO" id="GO:0005886">
    <property type="term" value="C:plasma membrane"/>
    <property type="evidence" value="ECO:0007669"/>
    <property type="project" value="TreeGrafter"/>
</dbReference>
<evidence type="ECO:0000256" key="7">
    <source>
        <dbReference type="ARBA" id="ARBA00022989"/>
    </source>
</evidence>
<keyword evidence="7 15" id="KW-1133">Transmembrane helix</keyword>
<dbReference type="Proteomes" id="UP000027135">
    <property type="component" value="Unassembled WGS sequence"/>
</dbReference>
<reference evidence="16 17" key="1">
    <citation type="journal article" date="2014" name="Nat. Commun.">
        <title>Molecular traces of alternative social organization in a termite genome.</title>
        <authorList>
            <person name="Terrapon N."/>
            <person name="Li C."/>
            <person name="Robertson H.M."/>
            <person name="Ji L."/>
            <person name="Meng X."/>
            <person name="Booth W."/>
            <person name="Chen Z."/>
            <person name="Childers C.P."/>
            <person name="Glastad K.M."/>
            <person name="Gokhale K."/>
            <person name="Gowin J."/>
            <person name="Gronenberg W."/>
            <person name="Hermansen R.A."/>
            <person name="Hu H."/>
            <person name="Hunt B.G."/>
            <person name="Huylmans A.K."/>
            <person name="Khalil S.M."/>
            <person name="Mitchell R.D."/>
            <person name="Munoz-Torres M.C."/>
            <person name="Mustard J.A."/>
            <person name="Pan H."/>
            <person name="Reese J.T."/>
            <person name="Scharf M.E."/>
            <person name="Sun F."/>
            <person name="Vogel H."/>
            <person name="Xiao J."/>
            <person name="Yang W."/>
            <person name="Yang Z."/>
            <person name="Yang Z."/>
            <person name="Zhou J."/>
            <person name="Zhu J."/>
            <person name="Brent C.S."/>
            <person name="Elsik C.G."/>
            <person name="Goodisman M.A."/>
            <person name="Liberles D.A."/>
            <person name="Roe R.M."/>
            <person name="Vargo E.L."/>
            <person name="Vilcinskas A."/>
            <person name="Wang J."/>
            <person name="Bornberg-Bauer E."/>
            <person name="Korb J."/>
            <person name="Zhang G."/>
            <person name="Liebig J."/>
        </authorList>
    </citation>
    <scope>NUCLEOTIDE SEQUENCE [LARGE SCALE GENOMIC DNA]</scope>
    <source>
        <tissue evidence="16">Whole organism</tissue>
    </source>
</reference>
<evidence type="ECO:0000256" key="9">
    <source>
        <dbReference type="ARBA" id="ARBA00023065"/>
    </source>
</evidence>